<feature type="domain" description="RNA polymerase sigma factor 70 region 4 type 2" evidence="8">
    <location>
        <begin position="107"/>
        <end position="156"/>
    </location>
</feature>
<keyword evidence="4" id="KW-0238">DNA-binding</keyword>
<dbReference type="SUPFAM" id="SSF88659">
    <property type="entry name" value="Sigma3 and sigma4 domains of RNA polymerase sigma factors"/>
    <property type="match status" value="1"/>
</dbReference>
<evidence type="ECO:0000256" key="4">
    <source>
        <dbReference type="ARBA" id="ARBA00023125"/>
    </source>
</evidence>
<dbReference type="Pfam" id="PF08281">
    <property type="entry name" value="Sigma70_r4_2"/>
    <property type="match status" value="1"/>
</dbReference>
<evidence type="ECO:0000256" key="2">
    <source>
        <dbReference type="ARBA" id="ARBA00023015"/>
    </source>
</evidence>
<dbReference type="Pfam" id="PF04542">
    <property type="entry name" value="Sigma70_r2"/>
    <property type="match status" value="1"/>
</dbReference>
<dbReference type="GO" id="GO:0006352">
    <property type="term" value="P:DNA-templated transcription initiation"/>
    <property type="evidence" value="ECO:0007669"/>
    <property type="project" value="InterPro"/>
</dbReference>
<dbReference type="PANTHER" id="PTHR43133">
    <property type="entry name" value="RNA POLYMERASE ECF-TYPE SIGMA FACTO"/>
    <property type="match status" value="1"/>
</dbReference>
<comment type="similarity">
    <text evidence="1">Belongs to the sigma-70 factor family. ECF subfamily.</text>
</comment>
<dbReference type="AlphaFoldDB" id="A0A150TDY2"/>
<dbReference type="PANTHER" id="PTHR43133:SF8">
    <property type="entry name" value="RNA POLYMERASE SIGMA FACTOR HI_1459-RELATED"/>
    <property type="match status" value="1"/>
</dbReference>
<evidence type="ECO:0000259" key="7">
    <source>
        <dbReference type="Pfam" id="PF04542"/>
    </source>
</evidence>
<accession>A0A150TDY2</accession>
<evidence type="ECO:0000256" key="6">
    <source>
        <dbReference type="SAM" id="MobiDB-lite"/>
    </source>
</evidence>
<dbReference type="InterPro" id="IPR039425">
    <property type="entry name" value="RNA_pol_sigma-70-like"/>
</dbReference>
<dbReference type="InterPro" id="IPR007627">
    <property type="entry name" value="RNA_pol_sigma70_r2"/>
</dbReference>
<dbReference type="SUPFAM" id="SSF88946">
    <property type="entry name" value="Sigma2 domain of RNA polymerase sigma factors"/>
    <property type="match status" value="1"/>
</dbReference>
<keyword evidence="5" id="KW-0804">Transcription</keyword>
<keyword evidence="2" id="KW-0805">Transcription regulation</keyword>
<evidence type="ECO:0000313" key="10">
    <source>
        <dbReference type="Proteomes" id="UP000075502"/>
    </source>
</evidence>
<dbReference type="Proteomes" id="UP000075502">
    <property type="component" value="Unassembled WGS sequence"/>
</dbReference>
<evidence type="ECO:0000256" key="3">
    <source>
        <dbReference type="ARBA" id="ARBA00023082"/>
    </source>
</evidence>
<gene>
    <name evidence="9" type="ORF">BE21_54540</name>
</gene>
<proteinExistence type="inferred from homology"/>
<dbReference type="EMBL" id="JEME01002980">
    <property type="protein sequence ID" value="KYG02708.1"/>
    <property type="molecule type" value="Genomic_DNA"/>
</dbReference>
<dbReference type="GO" id="GO:0003677">
    <property type="term" value="F:DNA binding"/>
    <property type="evidence" value="ECO:0007669"/>
    <property type="project" value="UniProtKB-KW"/>
</dbReference>
<name>A0A150TDY2_SORCE</name>
<feature type="region of interest" description="Disordered" evidence="6">
    <location>
        <begin position="240"/>
        <end position="287"/>
    </location>
</feature>
<organism evidence="9 10">
    <name type="scientific">Sorangium cellulosum</name>
    <name type="common">Polyangium cellulosum</name>
    <dbReference type="NCBI Taxonomy" id="56"/>
    <lineage>
        <taxon>Bacteria</taxon>
        <taxon>Pseudomonadati</taxon>
        <taxon>Myxococcota</taxon>
        <taxon>Polyangia</taxon>
        <taxon>Polyangiales</taxon>
        <taxon>Polyangiaceae</taxon>
        <taxon>Sorangium</taxon>
    </lineage>
</organism>
<evidence type="ECO:0000256" key="5">
    <source>
        <dbReference type="ARBA" id="ARBA00023163"/>
    </source>
</evidence>
<comment type="caution">
    <text evidence="9">The sequence shown here is derived from an EMBL/GenBank/DDBJ whole genome shotgun (WGS) entry which is preliminary data.</text>
</comment>
<dbReference type="InterPro" id="IPR013324">
    <property type="entry name" value="RNA_pol_sigma_r3/r4-like"/>
</dbReference>
<keyword evidence="3" id="KW-0731">Sigma factor</keyword>
<dbReference type="InterPro" id="IPR013249">
    <property type="entry name" value="RNA_pol_sigma70_r4_t2"/>
</dbReference>
<dbReference type="NCBIfam" id="TIGR02937">
    <property type="entry name" value="sigma70-ECF"/>
    <property type="match status" value="1"/>
</dbReference>
<dbReference type="InterPro" id="IPR036388">
    <property type="entry name" value="WH-like_DNA-bd_sf"/>
</dbReference>
<dbReference type="InterPro" id="IPR013325">
    <property type="entry name" value="RNA_pol_sigma_r2"/>
</dbReference>
<evidence type="ECO:0000313" key="9">
    <source>
        <dbReference type="EMBL" id="KYG02708.1"/>
    </source>
</evidence>
<evidence type="ECO:0000259" key="8">
    <source>
        <dbReference type="Pfam" id="PF08281"/>
    </source>
</evidence>
<dbReference type="InterPro" id="IPR014284">
    <property type="entry name" value="RNA_pol_sigma-70_dom"/>
</dbReference>
<protein>
    <submittedName>
        <fullName evidence="9">RNA polymerase subunit sigma</fullName>
    </submittedName>
</protein>
<feature type="domain" description="RNA polymerase sigma-70 region 2" evidence="7">
    <location>
        <begin position="14"/>
        <end position="74"/>
    </location>
</feature>
<dbReference type="Gene3D" id="1.10.1740.10">
    <property type="match status" value="1"/>
</dbReference>
<evidence type="ECO:0000256" key="1">
    <source>
        <dbReference type="ARBA" id="ARBA00010641"/>
    </source>
</evidence>
<dbReference type="GO" id="GO:0016987">
    <property type="term" value="F:sigma factor activity"/>
    <property type="evidence" value="ECO:0007669"/>
    <property type="project" value="UniProtKB-KW"/>
</dbReference>
<sequence length="365" mass="39779">MGKPSGLSSSFELFRRLARRLGVPARDAEDVAQDALVRGLEAGQGIDPAGVPSAYGVKIAVNQARNHVRNAGRRGETLTSFDDIEIRAECPTPEEVLRERQREELTHRLIGEVDPKYRGVLLERDIEEIPLTQIAEQRGLHPEAVKTQHRRAREQLNEQADRWRAKQRSRGWDDAACVAPLGLYRRDGWISSLSRWSLRLLGQVATVVAASAILTAVTSSSSLQLWFRSVVGERWTALSEQAPQPLPPEPGDAQAVSPTAGPGGTQTALLSTGRGDRQPGADVNTATAPSVMAAPRASYTANAARPVRTTISAREVSLIEGARRAIEAGNAEAALEARRLLEAHAEEFPRGRLAAEREALLMQIR</sequence>
<dbReference type="Gene3D" id="1.10.10.10">
    <property type="entry name" value="Winged helix-like DNA-binding domain superfamily/Winged helix DNA-binding domain"/>
    <property type="match status" value="1"/>
</dbReference>
<reference evidence="9 10" key="1">
    <citation type="submission" date="2014-02" db="EMBL/GenBank/DDBJ databases">
        <title>The small core and large imbalanced accessory genome model reveals a collaborative survival strategy of Sorangium cellulosum strains in nature.</title>
        <authorList>
            <person name="Han K."/>
            <person name="Peng R."/>
            <person name="Blom J."/>
            <person name="Li Y.-Z."/>
        </authorList>
    </citation>
    <scope>NUCLEOTIDE SEQUENCE [LARGE SCALE GENOMIC DNA]</scope>
    <source>
        <strain evidence="9 10">So0007-03</strain>
    </source>
</reference>